<dbReference type="PANTHER" id="PTHR48081">
    <property type="entry name" value="AB HYDROLASE SUPERFAMILY PROTEIN C4A8.06C"/>
    <property type="match status" value="1"/>
</dbReference>
<dbReference type="AlphaFoldDB" id="A0A427Y3T1"/>
<dbReference type="Pfam" id="PF07859">
    <property type="entry name" value="Abhydrolase_3"/>
    <property type="match status" value="1"/>
</dbReference>
<evidence type="ECO:0000256" key="1">
    <source>
        <dbReference type="ARBA" id="ARBA00022801"/>
    </source>
</evidence>
<dbReference type="EMBL" id="RSCD01000019">
    <property type="protein sequence ID" value="RSH85732.1"/>
    <property type="molecule type" value="Genomic_DNA"/>
</dbReference>
<dbReference type="InterPro" id="IPR029058">
    <property type="entry name" value="AB_hydrolase_fold"/>
</dbReference>
<dbReference type="InterPro" id="IPR013094">
    <property type="entry name" value="AB_hydrolase_3"/>
</dbReference>
<keyword evidence="1" id="KW-0378">Hydrolase</keyword>
<accession>A0A427Y3T1</accession>
<feature type="domain" description="Peptidase S9 prolyl oligopeptidase catalytic" evidence="3">
    <location>
        <begin position="275"/>
        <end position="337"/>
    </location>
</feature>
<evidence type="ECO:0008006" key="7">
    <source>
        <dbReference type="Google" id="ProtNLM"/>
    </source>
</evidence>
<protein>
    <recommendedName>
        <fullName evidence="7">Alpha/beta hydrolase fold-3 domain-containing protein</fullName>
    </recommendedName>
</protein>
<feature type="domain" description="Alpha/beta hydrolase fold-3" evidence="4">
    <location>
        <begin position="60"/>
        <end position="168"/>
    </location>
</feature>
<evidence type="ECO:0000259" key="4">
    <source>
        <dbReference type="Pfam" id="PF07859"/>
    </source>
</evidence>
<feature type="region of interest" description="Disordered" evidence="2">
    <location>
        <begin position="212"/>
        <end position="231"/>
    </location>
</feature>
<evidence type="ECO:0000313" key="5">
    <source>
        <dbReference type="EMBL" id="RSH85732.1"/>
    </source>
</evidence>
<dbReference type="Pfam" id="PF00326">
    <property type="entry name" value="Peptidase_S9"/>
    <property type="match status" value="1"/>
</dbReference>
<gene>
    <name evidence="5" type="ORF">EHS25_003873</name>
</gene>
<dbReference type="Gene3D" id="3.40.50.1820">
    <property type="entry name" value="alpha/beta hydrolase"/>
    <property type="match status" value="1"/>
</dbReference>
<reference evidence="5 6" key="1">
    <citation type="submission" date="2018-11" db="EMBL/GenBank/DDBJ databases">
        <title>Genome sequence of Saitozyma podzolica DSM 27192.</title>
        <authorList>
            <person name="Aliyu H."/>
            <person name="Gorte O."/>
            <person name="Ochsenreither K."/>
        </authorList>
    </citation>
    <scope>NUCLEOTIDE SEQUENCE [LARGE SCALE GENOMIC DNA]</scope>
    <source>
        <strain evidence="5 6">DSM 27192</strain>
    </source>
</reference>
<dbReference type="InterPro" id="IPR001375">
    <property type="entry name" value="Peptidase_S9_cat"/>
</dbReference>
<dbReference type="SUPFAM" id="SSF53474">
    <property type="entry name" value="alpha/beta-Hydrolases"/>
    <property type="match status" value="1"/>
</dbReference>
<organism evidence="5 6">
    <name type="scientific">Saitozyma podzolica</name>
    <dbReference type="NCBI Taxonomy" id="1890683"/>
    <lineage>
        <taxon>Eukaryota</taxon>
        <taxon>Fungi</taxon>
        <taxon>Dikarya</taxon>
        <taxon>Basidiomycota</taxon>
        <taxon>Agaricomycotina</taxon>
        <taxon>Tremellomycetes</taxon>
        <taxon>Tremellales</taxon>
        <taxon>Trimorphomycetaceae</taxon>
        <taxon>Saitozyma</taxon>
    </lineage>
</organism>
<dbReference type="InterPro" id="IPR050300">
    <property type="entry name" value="GDXG_lipolytic_enzyme"/>
</dbReference>
<dbReference type="GO" id="GO:0008236">
    <property type="term" value="F:serine-type peptidase activity"/>
    <property type="evidence" value="ECO:0007669"/>
    <property type="project" value="InterPro"/>
</dbReference>
<dbReference type="GO" id="GO:0006508">
    <property type="term" value="P:proteolysis"/>
    <property type="evidence" value="ECO:0007669"/>
    <property type="project" value="InterPro"/>
</dbReference>
<comment type="caution">
    <text evidence="5">The sequence shown here is derived from an EMBL/GenBank/DDBJ whole genome shotgun (WGS) entry which is preliminary data.</text>
</comment>
<name>A0A427Y3T1_9TREE</name>
<keyword evidence="6" id="KW-1185">Reference proteome</keyword>
<evidence type="ECO:0000259" key="3">
    <source>
        <dbReference type="Pfam" id="PF00326"/>
    </source>
</evidence>
<sequence length="365" mass="41055">MTGCIKSSVQVVDVARSTKSGLPEPFLDCVYKDTPSGPLYLRIWPSSTVTPSGVSPWAFNIHGGGFLHGDHLRPMIWHSRGFLERGIHVVSISYRFAPHVSFREILGDCLDAYAWCQAHLANIMRRHGRRIDMDRCVSVGGSAGGTLATIIGHIARPRIRCVVNCCGIIDLTKPLPAIRPDPTFLALNEDIITEEKLQLEIRSQSSARATSWCPNLSEDLPPEQSEDGHDPSCTPWVVTRGTKIQFELFKQIFGRNLMIPVVFRRDNFVSDKAYQDELRSFSAINMVDESYPPTIILHGLEDDIVQVEQSRSFARVLKKKRIPVREVYVPDAGHSVGLSWKDENQLEWKTYVRPMLDDIVLFSSA</sequence>
<dbReference type="OrthoDB" id="408631at2759"/>
<evidence type="ECO:0000313" key="6">
    <source>
        <dbReference type="Proteomes" id="UP000279259"/>
    </source>
</evidence>
<evidence type="ECO:0000256" key="2">
    <source>
        <dbReference type="SAM" id="MobiDB-lite"/>
    </source>
</evidence>
<dbReference type="Proteomes" id="UP000279259">
    <property type="component" value="Unassembled WGS sequence"/>
</dbReference>
<proteinExistence type="predicted"/>